<keyword evidence="5 9" id="KW-0812">Transmembrane</keyword>
<dbReference type="CDD" id="cd20177">
    <property type="entry name" value="Dpy19"/>
    <property type="match status" value="1"/>
</dbReference>
<feature type="transmembrane region" description="Helical" evidence="9">
    <location>
        <begin position="277"/>
        <end position="307"/>
    </location>
</feature>
<keyword evidence="4" id="KW-0808">Transferase</keyword>
<keyword evidence="7 9" id="KW-0472">Membrane</keyword>
<proteinExistence type="inferred from homology"/>
<accession>A0A1B6DRC2</accession>
<evidence type="ECO:0008006" key="11">
    <source>
        <dbReference type="Google" id="ProtNLM"/>
    </source>
</evidence>
<evidence type="ECO:0000256" key="4">
    <source>
        <dbReference type="ARBA" id="ARBA00022679"/>
    </source>
</evidence>
<comment type="subcellular location">
    <subcellularLocation>
        <location evidence="1">Membrane</location>
        <topology evidence="1">Multi-pass membrane protein</topology>
    </subcellularLocation>
</comment>
<evidence type="ECO:0000256" key="6">
    <source>
        <dbReference type="ARBA" id="ARBA00022989"/>
    </source>
</evidence>
<dbReference type="PANTHER" id="PTHR31488:SF1">
    <property type="entry name" value="C-MANNOSYLTRANSFERASE DPY19L1"/>
    <property type="match status" value="1"/>
</dbReference>
<feature type="transmembrane region" description="Helical" evidence="9">
    <location>
        <begin position="443"/>
        <end position="464"/>
    </location>
</feature>
<sequence length="711" mass="81488">MGGVKIKQSISSNDKKVSNSVQSKKEKHRYSKQVGRKLEGIKLFKRLSVLFFACTIAVIHNFHVSSIFENDRHFSHLSTLEREMTFYSEMGMYYSYYKRLIEAPSFSEGVYDITHDNLTEYPSTINTLERFNLFPEVAIGGLFRIFEAIIDSYNLSMKQCWQVDRGSGLSPVTSCEGIGDPTYFYLEATWICAGFTAAVLFMYAVYLSDSFLGGFLAVTCFFFNHNECTRVQLTPPLRESFAYPFCLFQMMYVTLCLNQNKETNKSSSITSMHKIQVYLIACLSYPCLTLWQFSQFVLVTQIIAIIILFSTNIISRVSALIITMGQSIAVVICLLTMFGNELLLTSLLTCLLLSTLLTLFFVEPVLDKRWNTLVRGCVTAGVIIVLTFVLKTRIFTSTQDAHIFNILRSKITNYKDFHTLLYTCAAEFDFLGWETFRKLCETWLLPCTFFVLVILACRWFGFLITDKSLQRIEPDLAYNVLQLIAFFIMAVLIMRLKLFFTPHLCITASLIATKKYLSNLISNNVHWFLLALLVAGMSVKGIQNINQQRSILGEYSNLPLEETLSWIVTQTPQHAVFAGPMPIMAAILLSTGRAVVNHPHYEDAKLRERTLKVYTAFSKKPPDEVFQILTSMQVDYLVVSDSWCFRRKRSGCHMMDLWDIEDPLNANRPPLCPQLFYGSPLPFQRVFANNDYVILHLQSPYVELKLKHYQS</sequence>
<evidence type="ECO:0000256" key="8">
    <source>
        <dbReference type="SAM" id="MobiDB-lite"/>
    </source>
</evidence>
<reference evidence="10" key="1">
    <citation type="submission" date="2015-12" db="EMBL/GenBank/DDBJ databases">
        <title>De novo transcriptome assembly of four potential Pierce s Disease insect vectors from Arizona vineyards.</title>
        <authorList>
            <person name="Tassone E.E."/>
        </authorList>
    </citation>
    <scope>NUCLEOTIDE SEQUENCE</scope>
</reference>
<feature type="region of interest" description="Disordered" evidence="8">
    <location>
        <begin position="1"/>
        <end position="29"/>
    </location>
</feature>
<feature type="transmembrane region" description="Helical" evidence="9">
    <location>
        <begin position="373"/>
        <end position="390"/>
    </location>
</feature>
<protein>
    <recommendedName>
        <fullName evidence="11">C-mannosyltransferase DPY19L1</fullName>
    </recommendedName>
</protein>
<keyword evidence="3" id="KW-0328">Glycosyltransferase</keyword>
<gene>
    <name evidence="10" type="ORF">g.6363</name>
</gene>
<comment type="similarity">
    <text evidence="2">Belongs to the dpy-19 family.</text>
</comment>
<dbReference type="InterPro" id="IPR018732">
    <property type="entry name" value="Dpy-19/Dpy-19-like"/>
</dbReference>
<dbReference type="InterPro" id="IPR047462">
    <property type="entry name" value="Dpy19"/>
</dbReference>
<evidence type="ECO:0000256" key="7">
    <source>
        <dbReference type="ARBA" id="ARBA00023136"/>
    </source>
</evidence>
<dbReference type="Pfam" id="PF10034">
    <property type="entry name" value="Dpy19"/>
    <property type="match status" value="1"/>
</dbReference>
<evidence type="ECO:0000256" key="1">
    <source>
        <dbReference type="ARBA" id="ARBA00004141"/>
    </source>
</evidence>
<feature type="compositionally biased region" description="Polar residues" evidence="8">
    <location>
        <begin position="8"/>
        <end position="22"/>
    </location>
</feature>
<dbReference type="PANTHER" id="PTHR31488">
    <property type="entry name" value="DPY-19-LIKE 1, LIKE (H. SAPIENS)"/>
    <property type="match status" value="1"/>
</dbReference>
<dbReference type="AlphaFoldDB" id="A0A1B6DRC2"/>
<evidence type="ECO:0000256" key="3">
    <source>
        <dbReference type="ARBA" id="ARBA00022676"/>
    </source>
</evidence>
<name>A0A1B6DRC2_9HEMI</name>
<dbReference type="GO" id="GO:0005637">
    <property type="term" value="C:nuclear inner membrane"/>
    <property type="evidence" value="ECO:0007669"/>
    <property type="project" value="TreeGrafter"/>
</dbReference>
<organism evidence="10">
    <name type="scientific">Clastoptera arizonana</name>
    <name type="common">Arizona spittle bug</name>
    <dbReference type="NCBI Taxonomy" id="38151"/>
    <lineage>
        <taxon>Eukaryota</taxon>
        <taxon>Metazoa</taxon>
        <taxon>Ecdysozoa</taxon>
        <taxon>Arthropoda</taxon>
        <taxon>Hexapoda</taxon>
        <taxon>Insecta</taxon>
        <taxon>Pterygota</taxon>
        <taxon>Neoptera</taxon>
        <taxon>Paraneoptera</taxon>
        <taxon>Hemiptera</taxon>
        <taxon>Auchenorrhyncha</taxon>
        <taxon>Cercopoidea</taxon>
        <taxon>Clastopteridae</taxon>
        <taxon>Clastoptera</taxon>
    </lineage>
</organism>
<evidence type="ECO:0000256" key="5">
    <source>
        <dbReference type="ARBA" id="ARBA00022692"/>
    </source>
</evidence>
<feature type="transmembrane region" description="Helical" evidence="9">
    <location>
        <begin position="342"/>
        <end position="361"/>
    </location>
</feature>
<feature type="transmembrane region" description="Helical" evidence="9">
    <location>
        <begin position="313"/>
        <end position="335"/>
    </location>
</feature>
<feature type="transmembrane region" description="Helical" evidence="9">
    <location>
        <begin position="476"/>
        <end position="496"/>
    </location>
</feature>
<dbReference type="EMBL" id="GEDC01009064">
    <property type="protein sequence ID" value="JAS28234.1"/>
    <property type="molecule type" value="Transcribed_RNA"/>
</dbReference>
<feature type="transmembrane region" description="Helical" evidence="9">
    <location>
        <begin position="184"/>
        <end position="206"/>
    </location>
</feature>
<evidence type="ECO:0000256" key="9">
    <source>
        <dbReference type="SAM" id="Phobius"/>
    </source>
</evidence>
<evidence type="ECO:0000313" key="10">
    <source>
        <dbReference type="EMBL" id="JAS28234.1"/>
    </source>
</evidence>
<keyword evidence="6 9" id="KW-1133">Transmembrane helix</keyword>
<dbReference type="GO" id="GO:0000030">
    <property type="term" value="F:mannosyltransferase activity"/>
    <property type="evidence" value="ECO:0007669"/>
    <property type="project" value="InterPro"/>
</dbReference>
<evidence type="ECO:0000256" key="2">
    <source>
        <dbReference type="ARBA" id="ARBA00008744"/>
    </source>
</evidence>